<keyword evidence="13" id="KW-1185">Reference proteome</keyword>
<accession>A0ABN8S221</accession>
<dbReference type="Proteomes" id="UP001159427">
    <property type="component" value="Unassembled WGS sequence"/>
</dbReference>
<feature type="domain" description="G-protein coupled receptors family 1 profile" evidence="11">
    <location>
        <begin position="27"/>
        <end position="277"/>
    </location>
</feature>
<dbReference type="Gene3D" id="1.20.1070.10">
    <property type="entry name" value="Rhodopsin 7-helix transmembrane proteins"/>
    <property type="match status" value="1"/>
</dbReference>
<dbReference type="PANTHER" id="PTHR45695:SF9">
    <property type="entry name" value="LEUCOKININ RECEPTOR"/>
    <property type="match status" value="1"/>
</dbReference>
<dbReference type="Pfam" id="PF00001">
    <property type="entry name" value="7tm_1"/>
    <property type="match status" value="1"/>
</dbReference>
<dbReference type="SUPFAM" id="SSF81321">
    <property type="entry name" value="Family A G protein-coupled receptor-like"/>
    <property type="match status" value="1"/>
</dbReference>
<evidence type="ECO:0000256" key="9">
    <source>
        <dbReference type="RuleBase" id="RU000688"/>
    </source>
</evidence>
<keyword evidence="8 9" id="KW-0807">Transducer</keyword>
<evidence type="ECO:0000259" key="11">
    <source>
        <dbReference type="PROSITE" id="PS50262"/>
    </source>
</evidence>
<evidence type="ECO:0000256" key="7">
    <source>
        <dbReference type="ARBA" id="ARBA00023170"/>
    </source>
</evidence>
<evidence type="ECO:0000313" key="12">
    <source>
        <dbReference type="EMBL" id="CAH3184197.1"/>
    </source>
</evidence>
<name>A0ABN8S221_9CNID</name>
<gene>
    <name evidence="12" type="ORF">PEVE_00015292</name>
</gene>
<protein>
    <recommendedName>
        <fullName evidence="11">G-protein coupled receptors family 1 profile domain-containing protein</fullName>
    </recommendedName>
</protein>
<dbReference type="InterPro" id="IPR000611">
    <property type="entry name" value="NPY_rcpt"/>
</dbReference>
<feature type="transmembrane region" description="Helical" evidence="10">
    <location>
        <begin position="257"/>
        <end position="279"/>
    </location>
</feature>
<evidence type="ECO:0000256" key="4">
    <source>
        <dbReference type="ARBA" id="ARBA00022989"/>
    </source>
</evidence>
<proteinExistence type="inferred from homology"/>
<feature type="transmembrane region" description="Helical" evidence="10">
    <location>
        <begin position="12"/>
        <end position="35"/>
    </location>
</feature>
<keyword evidence="7 9" id="KW-0675">Receptor</keyword>
<comment type="similarity">
    <text evidence="2 9">Belongs to the G-protein coupled receptor 1 family.</text>
</comment>
<dbReference type="InterPro" id="IPR017452">
    <property type="entry name" value="GPCR_Rhodpsn_7TM"/>
</dbReference>
<organism evidence="12 13">
    <name type="scientific">Porites evermanni</name>
    <dbReference type="NCBI Taxonomy" id="104178"/>
    <lineage>
        <taxon>Eukaryota</taxon>
        <taxon>Metazoa</taxon>
        <taxon>Cnidaria</taxon>
        <taxon>Anthozoa</taxon>
        <taxon>Hexacorallia</taxon>
        <taxon>Scleractinia</taxon>
        <taxon>Fungiina</taxon>
        <taxon>Poritidae</taxon>
        <taxon>Porites</taxon>
    </lineage>
</organism>
<feature type="transmembrane region" description="Helical" evidence="10">
    <location>
        <begin position="226"/>
        <end position="245"/>
    </location>
</feature>
<dbReference type="PROSITE" id="PS00237">
    <property type="entry name" value="G_PROTEIN_RECEP_F1_1"/>
    <property type="match status" value="1"/>
</dbReference>
<feature type="transmembrane region" description="Helical" evidence="10">
    <location>
        <begin position="91"/>
        <end position="109"/>
    </location>
</feature>
<evidence type="ECO:0000256" key="8">
    <source>
        <dbReference type="ARBA" id="ARBA00023224"/>
    </source>
</evidence>
<keyword evidence="5 9" id="KW-0297">G-protein coupled receptor</keyword>
<comment type="subcellular location">
    <subcellularLocation>
        <location evidence="1">Membrane</location>
        <topology evidence="1">Multi-pass membrane protein</topology>
    </subcellularLocation>
</comment>
<dbReference type="PRINTS" id="PR01012">
    <property type="entry name" value="NRPEPTIDEYR"/>
</dbReference>
<dbReference type="InterPro" id="IPR000276">
    <property type="entry name" value="GPCR_Rhodpsn"/>
</dbReference>
<evidence type="ECO:0000256" key="5">
    <source>
        <dbReference type="ARBA" id="ARBA00023040"/>
    </source>
</evidence>
<evidence type="ECO:0000256" key="2">
    <source>
        <dbReference type="ARBA" id="ARBA00010663"/>
    </source>
</evidence>
<evidence type="ECO:0000256" key="3">
    <source>
        <dbReference type="ARBA" id="ARBA00022692"/>
    </source>
</evidence>
<evidence type="ECO:0000256" key="10">
    <source>
        <dbReference type="SAM" id="Phobius"/>
    </source>
</evidence>
<keyword evidence="4 10" id="KW-1133">Transmembrane helix</keyword>
<feature type="transmembrane region" description="Helical" evidence="10">
    <location>
        <begin position="47"/>
        <end position="71"/>
    </location>
</feature>
<feature type="transmembrane region" description="Helical" evidence="10">
    <location>
        <begin position="171"/>
        <end position="195"/>
    </location>
</feature>
<comment type="caution">
    <text evidence="12">The sequence shown here is derived from an EMBL/GenBank/DDBJ whole genome shotgun (WGS) entry which is preliminary data.</text>
</comment>
<evidence type="ECO:0000256" key="6">
    <source>
        <dbReference type="ARBA" id="ARBA00023136"/>
    </source>
</evidence>
<dbReference type="PROSITE" id="PS50262">
    <property type="entry name" value="G_PROTEIN_RECEP_F1_2"/>
    <property type="match status" value="1"/>
</dbReference>
<evidence type="ECO:0000256" key="1">
    <source>
        <dbReference type="ARBA" id="ARBA00004141"/>
    </source>
</evidence>
<evidence type="ECO:0000313" key="13">
    <source>
        <dbReference type="Proteomes" id="UP001159427"/>
    </source>
</evidence>
<dbReference type="PRINTS" id="PR00237">
    <property type="entry name" value="GPCRRHODOPSN"/>
</dbReference>
<keyword evidence="3 9" id="KW-0812">Transmembrane</keyword>
<dbReference type="CDD" id="cd00637">
    <property type="entry name" value="7tm_classA_rhodopsin-like"/>
    <property type="match status" value="1"/>
</dbReference>
<sequence>MILSTLDSLDLVLLPGYAIVVVAGLIGNSLILTVVKNKRYMHTTTNFLLANLAFADLLTLLWCIPGVALQYSRHPDGILGDIFCKFITMNHLAGISLLVAGLTLTLVSVERYNALLNPLNASVRLNKENVRYPVVIMWIFGFIYVLPLFVVERFDEVRGQCVFHWQKASSTVYWSLLAMIVVIAFFVVCFCYFNIIRGLYFTKKICAETSTLSSQAAEEIQAKRKIAKLSITITIIFIACFFPYVTATVLDASLRSSFYRISFFLVYCSCCVNPICYAFQSSNYTTAFKETIKRKSSTHQNEQAV</sequence>
<dbReference type="EMBL" id="CALNXI010002178">
    <property type="protein sequence ID" value="CAH3184197.1"/>
    <property type="molecule type" value="Genomic_DNA"/>
</dbReference>
<feature type="transmembrane region" description="Helical" evidence="10">
    <location>
        <begin position="130"/>
        <end position="151"/>
    </location>
</feature>
<reference evidence="12 13" key="1">
    <citation type="submission" date="2022-05" db="EMBL/GenBank/DDBJ databases">
        <authorList>
            <consortium name="Genoscope - CEA"/>
            <person name="William W."/>
        </authorList>
    </citation>
    <scope>NUCLEOTIDE SEQUENCE [LARGE SCALE GENOMIC DNA]</scope>
</reference>
<dbReference type="PANTHER" id="PTHR45695">
    <property type="entry name" value="LEUCOKININ RECEPTOR-RELATED"/>
    <property type="match status" value="1"/>
</dbReference>
<keyword evidence="6 10" id="KW-0472">Membrane</keyword>